<reference evidence="1 2" key="1">
    <citation type="submission" date="2016-03" db="EMBL/GenBank/DDBJ databases">
        <authorList>
            <person name="Ploux O."/>
        </authorList>
    </citation>
    <scope>NUCLEOTIDE SEQUENCE [LARGE SCALE GENOMIC DNA]</scope>
    <source>
        <strain evidence="1 2">URUG2</strain>
    </source>
</reference>
<dbReference type="RefSeq" id="XP_023622828.1">
    <property type="nucleotide sequence ID" value="XM_023767060.1"/>
</dbReference>
<dbReference type="AlphaFoldDB" id="A0A2D3UR58"/>
<organism evidence="1 2">
    <name type="scientific">Ramularia collo-cygni</name>
    <dbReference type="NCBI Taxonomy" id="112498"/>
    <lineage>
        <taxon>Eukaryota</taxon>
        <taxon>Fungi</taxon>
        <taxon>Dikarya</taxon>
        <taxon>Ascomycota</taxon>
        <taxon>Pezizomycotina</taxon>
        <taxon>Dothideomycetes</taxon>
        <taxon>Dothideomycetidae</taxon>
        <taxon>Mycosphaerellales</taxon>
        <taxon>Mycosphaerellaceae</taxon>
        <taxon>Ramularia</taxon>
    </lineage>
</organism>
<evidence type="ECO:0000313" key="1">
    <source>
        <dbReference type="EMBL" id="CZT15935.1"/>
    </source>
</evidence>
<sequence>MLHLHASLTLASPLEARAPATVYEYMKATAIPMPSATIVASCPDSTVSDANDCPQGCTAAPIGGMLGVATAKFSCAVPRPVTSYTSHLATSTCDVGSVVTTYSLWDGDRPLGCHATN</sequence>
<dbReference type="OrthoDB" id="10434656at2759"/>
<protein>
    <submittedName>
        <fullName evidence="1">Uncharacterized protein</fullName>
    </submittedName>
</protein>
<dbReference type="EMBL" id="FJUY01000002">
    <property type="protein sequence ID" value="CZT15935.1"/>
    <property type="molecule type" value="Genomic_DNA"/>
</dbReference>
<dbReference type="STRING" id="112498.A0A2D3UR58"/>
<dbReference type="GeneID" id="35597002"/>
<evidence type="ECO:0000313" key="2">
    <source>
        <dbReference type="Proteomes" id="UP000225277"/>
    </source>
</evidence>
<accession>A0A2D3UR58</accession>
<name>A0A2D3UR58_9PEZI</name>
<keyword evidence="2" id="KW-1185">Reference proteome</keyword>
<proteinExistence type="predicted"/>
<gene>
    <name evidence="1" type="ORF">RCC_01774</name>
</gene>
<dbReference type="Proteomes" id="UP000225277">
    <property type="component" value="Unassembled WGS sequence"/>
</dbReference>